<dbReference type="InterPro" id="IPR036388">
    <property type="entry name" value="WH-like_DNA-bd_sf"/>
</dbReference>
<sequence>MENSENAEELGGVCAQIDMENISQPPAPGDPSAISDLTPREREVLLLLACAASNRDIGRKLGIAERTAKAHLTSIMTKISVSSRTEAALFAYAYHRCIARFDTA</sequence>
<accession>A0ABY6F1G3</accession>
<dbReference type="Pfam" id="PF00196">
    <property type="entry name" value="GerE"/>
    <property type="match status" value="1"/>
</dbReference>
<dbReference type="RefSeq" id="WP_263280277.1">
    <property type="nucleotide sequence ID" value="NZ_CP106796.1"/>
</dbReference>
<proteinExistence type="predicted"/>
<evidence type="ECO:0000256" key="1">
    <source>
        <dbReference type="ARBA" id="ARBA00023125"/>
    </source>
</evidence>
<dbReference type="SMART" id="SM00421">
    <property type="entry name" value="HTH_LUXR"/>
    <property type="match status" value="1"/>
</dbReference>
<dbReference type="CDD" id="cd06170">
    <property type="entry name" value="LuxR_C_like"/>
    <property type="match status" value="1"/>
</dbReference>
<dbReference type="EMBL" id="CP106796">
    <property type="protein sequence ID" value="UXY40420.1"/>
    <property type="molecule type" value="Genomic_DNA"/>
</dbReference>
<protein>
    <submittedName>
        <fullName evidence="3">LuxR C-terminal-related transcriptional regulator</fullName>
    </submittedName>
</protein>
<dbReference type="Proteomes" id="UP001060733">
    <property type="component" value="Plasmid punmamed2"/>
</dbReference>
<organism evidence="3 4">
    <name type="scientific">Streptomyces albidocamelliae</name>
    <dbReference type="NCBI Taxonomy" id="2981135"/>
    <lineage>
        <taxon>Bacteria</taxon>
        <taxon>Bacillati</taxon>
        <taxon>Actinomycetota</taxon>
        <taxon>Actinomycetes</taxon>
        <taxon>Kitasatosporales</taxon>
        <taxon>Streptomycetaceae</taxon>
        <taxon>Streptomyces</taxon>
    </lineage>
</organism>
<geneLocation type="plasmid" evidence="3 4">
    <name>punmamed2</name>
</geneLocation>
<name>A0ABY6F1G3_9ACTN</name>
<keyword evidence="4" id="KW-1185">Reference proteome</keyword>
<keyword evidence="1" id="KW-0238">DNA-binding</keyword>
<dbReference type="SUPFAM" id="SSF46894">
    <property type="entry name" value="C-terminal effector domain of the bipartite response regulators"/>
    <property type="match status" value="1"/>
</dbReference>
<dbReference type="Gene3D" id="1.10.10.10">
    <property type="entry name" value="Winged helix-like DNA-binding domain superfamily/Winged helix DNA-binding domain"/>
    <property type="match status" value="1"/>
</dbReference>
<evidence type="ECO:0000313" key="3">
    <source>
        <dbReference type="EMBL" id="UXY40420.1"/>
    </source>
</evidence>
<evidence type="ECO:0000259" key="2">
    <source>
        <dbReference type="PROSITE" id="PS50043"/>
    </source>
</evidence>
<gene>
    <name evidence="3" type="ORF">N8I86_38290</name>
</gene>
<dbReference type="PRINTS" id="PR00038">
    <property type="entry name" value="HTHLUXR"/>
</dbReference>
<dbReference type="PROSITE" id="PS50043">
    <property type="entry name" value="HTH_LUXR_2"/>
    <property type="match status" value="1"/>
</dbReference>
<dbReference type="InterPro" id="IPR039420">
    <property type="entry name" value="WalR-like"/>
</dbReference>
<keyword evidence="3" id="KW-0614">Plasmid</keyword>
<dbReference type="PANTHER" id="PTHR43214">
    <property type="entry name" value="TWO-COMPONENT RESPONSE REGULATOR"/>
    <property type="match status" value="1"/>
</dbReference>
<dbReference type="InterPro" id="IPR000792">
    <property type="entry name" value="Tscrpt_reg_LuxR_C"/>
</dbReference>
<evidence type="ECO:0000313" key="4">
    <source>
        <dbReference type="Proteomes" id="UP001060733"/>
    </source>
</evidence>
<feature type="domain" description="HTH luxR-type" evidence="2">
    <location>
        <begin position="30"/>
        <end position="95"/>
    </location>
</feature>
<reference evidence="3" key="1">
    <citation type="submission" date="2022-10" db="EMBL/GenBank/DDBJ databases">
        <authorList>
            <person name="Mo P."/>
        </authorList>
    </citation>
    <scope>NUCLEOTIDE SEQUENCE</scope>
    <source>
        <strain evidence="3">HUAS 14-6</strain>
        <plasmid evidence="3">punmamed2</plasmid>
    </source>
</reference>
<dbReference type="InterPro" id="IPR016032">
    <property type="entry name" value="Sig_transdc_resp-reg_C-effctor"/>
</dbReference>